<organism evidence="1 2">
    <name type="scientific">Paenibacillus mesotrionivorans</name>
    <dbReference type="NCBI Taxonomy" id="3160968"/>
    <lineage>
        <taxon>Bacteria</taxon>
        <taxon>Bacillati</taxon>
        <taxon>Bacillota</taxon>
        <taxon>Bacilli</taxon>
        <taxon>Bacillales</taxon>
        <taxon>Paenibacillaceae</taxon>
        <taxon>Paenibacillus</taxon>
    </lineage>
</organism>
<accession>A0ACC7NUS7</accession>
<dbReference type="EMBL" id="JBJURJ010000004">
    <property type="protein sequence ID" value="MFM9328117.1"/>
    <property type="molecule type" value="Genomic_DNA"/>
</dbReference>
<comment type="caution">
    <text evidence="1">The sequence shown here is derived from an EMBL/GenBank/DDBJ whole genome shotgun (WGS) entry which is preliminary data.</text>
</comment>
<reference evidence="1" key="1">
    <citation type="submission" date="2024-12" db="EMBL/GenBank/DDBJ databases">
        <authorList>
            <person name="Wu N."/>
        </authorList>
    </citation>
    <scope>NUCLEOTIDE SEQUENCE</scope>
    <source>
        <strain evidence="1">P15</strain>
    </source>
</reference>
<evidence type="ECO:0000313" key="2">
    <source>
        <dbReference type="Proteomes" id="UP001631969"/>
    </source>
</evidence>
<dbReference type="Proteomes" id="UP001631969">
    <property type="component" value="Unassembled WGS sequence"/>
</dbReference>
<keyword evidence="2" id="KW-1185">Reference proteome</keyword>
<protein>
    <submittedName>
        <fullName evidence="1">Hemolysin family protein</fullName>
    </submittedName>
</protein>
<evidence type="ECO:0000313" key="1">
    <source>
        <dbReference type="EMBL" id="MFM9328117.1"/>
    </source>
</evidence>
<sequence>MDSVPLPLGISLLLALLLVLMNAFFAAAETAIGRTRPGRFHALKELGSLSGRSAGKIGDNPKGFLFVCQMGVTLASLCMGLWGALAVGSLLQPVLDSGMLAALIGMVLVLPVHLLAGEQLPKHVAASNPEKMLLHCAVLLTFIYRIVHPAYRLLTAGFRRIAEGAGMEPEKNVEALHNSTDIRLLVEESRGNGSLDHTEFTLVRNIFSFSETSAREVMIPRTEMVCLFAQLPYRENMAIALEEQLTRYPVCDPDKDNIIGFIHIKDLLRPGVGEKDLRSVIRPLISVPETIPISSLLGLMQKRKTQIALLIDEYGGTSGLVTAEDILEEIVGEIQDEFDEERPAVEAAGNDIWSVDGLLLLEEVNERLGLSLISEDYDTLGGWLYAQLESPPHRHQRIRTGGCELMVEEVDHLRISRVLIRLYTQEEEGEIA</sequence>
<proteinExistence type="predicted"/>
<name>A0ACC7NUS7_9BACL</name>
<gene>
    <name evidence="1" type="ORF">ACI1P1_07460</name>
</gene>